<evidence type="ECO:0000313" key="1">
    <source>
        <dbReference type="EMBL" id="SBP44311.1"/>
    </source>
</evidence>
<protein>
    <submittedName>
        <fullName evidence="1">Coiled-coil domain containing 158</fullName>
    </submittedName>
</protein>
<feature type="non-terminal residue" evidence="1">
    <location>
        <position position="1"/>
    </location>
</feature>
<accession>A0A1A7ZPT0</accession>
<sequence>RRGSMSWKQSWVGGEAVAPDGVSRDRRPYGKESRLCVLLSMALRKPAGFKAGRVGGEITCCCGRVSATVVDGGRGSWVCASSKSSISMTSCKSFTEASCWCE</sequence>
<name>A0A1A7ZPT0_NOTFU</name>
<proteinExistence type="predicted"/>
<gene>
    <name evidence="1" type="primary">CCDC158</name>
</gene>
<feature type="non-terminal residue" evidence="1">
    <location>
        <position position="102"/>
    </location>
</feature>
<reference evidence="1" key="2">
    <citation type="submission" date="2016-06" db="EMBL/GenBank/DDBJ databases">
        <title>The genome of a short-lived fish provides insights into sex chromosome evolution and the genetic control of aging.</title>
        <authorList>
            <person name="Reichwald K."/>
            <person name="Felder M."/>
            <person name="Petzold A."/>
            <person name="Koch P."/>
            <person name="Groth M."/>
            <person name="Platzer M."/>
        </authorList>
    </citation>
    <scope>NUCLEOTIDE SEQUENCE</scope>
    <source>
        <tissue evidence="1">Brain</tissue>
    </source>
</reference>
<dbReference type="AlphaFoldDB" id="A0A1A7ZPT0"/>
<dbReference type="EMBL" id="HADY01005826">
    <property type="protein sequence ID" value="SBP44311.1"/>
    <property type="molecule type" value="Transcribed_RNA"/>
</dbReference>
<organism evidence="1">
    <name type="scientific">Nothobranchius furzeri</name>
    <name type="common">Turquoise killifish</name>
    <dbReference type="NCBI Taxonomy" id="105023"/>
    <lineage>
        <taxon>Eukaryota</taxon>
        <taxon>Metazoa</taxon>
        <taxon>Chordata</taxon>
        <taxon>Craniata</taxon>
        <taxon>Vertebrata</taxon>
        <taxon>Euteleostomi</taxon>
        <taxon>Actinopterygii</taxon>
        <taxon>Neopterygii</taxon>
        <taxon>Teleostei</taxon>
        <taxon>Neoteleostei</taxon>
        <taxon>Acanthomorphata</taxon>
        <taxon>Ovalentaria</taxon>
        <taxon>Atherinomorphae</taxon>
        <taxon>Cyprinodontiformes</taxon>
        <taxon>Nothobranchiidae</taxon>
        <taxon>Nothobranchius</taxon>
    </lineage>
</organism>
<reference evidence="1" key="1">
    <citation type="submission" date="2016-05" db="EMBL/GenBank/DDBJ databases">
        <authorList>
            <person name="Lavstsen T."/>
            <person name="Jespersen J.S."/>
        </authorList>
    </citation>
    <scope>NUCLEOTIDE SEQUENCE</scope>
    <source>
        <tissue evidence="1">Brain</tissue>
    </source>
</reference>